<dbReference type="SUPFAM" id="SSF46785">
    <property type="entry name" value="Winged helix' DNA-binding domain"/>
    <property type="match status" value="1"/>
</dbReference>
<dbReference type="GO" id="GO:0045892">
    <property type="term" value="P:negative regulation of DNA-templated transcription"/>
    <property type="evidence" value="ECO:0007669"/>
    <property type="project" value="TreeGrafter"/>
</dbReference>
<dbReference type="InterPro" id="IPR001034">
    <property type="entry name" value="DeoR_HTH"/>
</dbReference>
<evidence type="ECO:0000256" key="1">
    <source>
        <dbReference type="ARBA" id="ARBA00022491"/>
    </source>
</evidence>
<gene>
    <name evidence="7" type="ORF">A2388_00080</name>
</gene>
<feature type="domain" description="Heat-inducible transcription repressor HrcA C-terminal" evidence="5">
    <location>
        <begin position="87"/>
        <end position="214"/>
    </location>
</feature>
<accession>A0A1G2Q5U4</accession>
<dbReference type="EMBL" id="MHTC01000001">
    <property type="protein sequence ID" value="OHA55926.1"/>
    <property type="molecule type" value="Genomic_DNA"/>
</dbReference>
<evidence type="ECO:0000313" key="7">
    <source>
        <dbReference type="EMBL" id="OHA55926.1"/>
    </source>
</evidence>
<dbReference type="InterPro" id="IPR036390">
    <property type="entry name" value="WH_DNA-bd_sf"/>
</dbReference>
<reference evidence="7 8" key="1">
    <citation type="journal article" date="2016" name="Nat. Commun.">
        <title>Thousands of microbial genomes shed light on interconnected biogeochemical processes in an aquifer system.</title>
        <authorList>
            <person name="Anantharaman K."/>
            <person name="Brown C.T."/>
            <person name="Hug L.A."/>
            <person name="Sharon I."/>
            <person name="Castelle C.J."/>
            <person name="Probst A.J."/>
            <person name="Thomas B.C."/>
            <person name="Singh A."/>
            <person name="Wilkins M.J."/>
            <person name="Karaoz U."/>
            <person name="Brodie E.L."/>
            <person name="Williams K.H."/>
            <person name="Hubbard S.S."/>
            <person name="Banfield J.F."/>
        </authorList>
    </citation>
    <scope>NUCLEOTIDE SEQUENCE [LARGE SCALE GENOMIC DNA]</scope>
</reference>
<dbReference type="PANTHER" id="PTHR34824:SF1">
    <property type="entry name" value="HEAT-INDUCIBLE TRANSCRIPTION REPRESSOR HRCA"/>
    <property type="match status" value="1"/>
</dbReference>
<dbReference type="InterPro" id="IPR029016">
    <property type="entry name" value="GAF-like_dom_sf"/>
</dbReference>
<dbReference type="GO" id="GO:0003700">
    <property type="term" value="F:DNA-binding transcription factor activity"/>
    <property type="evidence" value="ECO:0007669"/>
    <property type="project" value="InterPro"/>
</dbReference>
<dbReference type="SUPFAM" id="SSF55781">
    <property type="entry name" value="GAF domain-like"/>
    <property type="match status" value="1"/>
</dbReference>
<keyword evidence="3" id="KW-0346">Stress response</keyword>
<keyword evidence="1" id="KW-0678">Repressor</keyword>
<organism evidence="7 8">
    <name type="scientific">Candidatus Veblenbacteria bacterium RIFOXYB1_FULL_43_13</name>
    <dbReference type="NCBI Taxonomy" id="1802426"/>
    <lineage>
        <taxon>Bacteria</taxon>
        <taxon>Candidatus Vebleniibacteriota</taxon>
    </lineage>
</organism>
<evidence type="ECO:0000259" key="6">
    <source>
        <dbReference type="Pfam" id="PF08220"/>
    </source>
</evidence>
<dbReference type="InterPro" id="IPR036388">
    <property type="entry name" value="WH-like_DNA-bd_sf"/>
</dbReference>
<feature type="domain" description="HTH deoR-type" evidence="6">
    <location>
        <begin position="16"/>
        <end position="60"/>
    </location>
</feature>
<keyword evidence="2" id="KW-0805">Transcription regulation</keyword>
<dbReference type="InterPro" id="IPR002571">
    <property type="entry name" value="HrcA"/>
</dbReference>
<dbReference type="Pfam" id="PF08220">
    <property type="entry name" value="HTH_DeoR"/>
    <property type="match status" value="1"/>
</dbReference>
<dbReference type="Gene3D" id="3.30.450.40">
    <property type="match status" value="1"/>
</dbReference>
<dbReference type="Gene3D" id="1.10.10.10">
    <property type="entry name" value="Winged helix-like DNA-binding domain superfamily/Winged helix DNA-binding domain"/>
    <property type="match status" value="1"/>
</dbReference>
<evidence type="ECO:0000256" key="2">
    <source>
        <dbReference type="ARBA" id="ARBA00023015"/>
    </source>
</evidence>
<evidence type="ECO:0000256" key="4">
    <source>
        <dbReference type="ARBA" id="ARBA00023163"/>
    </source>
</evidence>
<keyword evidence="4" id="KW-0804">Transcription</keyword>
<name>A0A1G2Q5U4_9BACT</name>
<dbReference type="Pfam" id="PF01628">
    <property type="entry name" value="HrcA"/>
    <property type="match status" value="1"/>
</dbReference>
<evidence type="ECO:0000313" key="8">
    <source>
        <dbReference type="Proteomes" id="UP000177575"/>
    </source>
</evidence>
<evidence type="ECO:0000259" key="5">
    <source>
        <dbReference type="Pfam" id="PF01628"/>
    </source>
</evidence>
<dbReference type="PANTHER" id="PTHR34824">
    <property type="entry name" value="HEAT-INDUCIBLE TRANSCRIPTION REPRESSOR HRCA"/>
    <property type="match status" value="1"/>
</dbReference>
<dbReference type="Proteomes" id="UP000177575">
    <property type="component" value="Unassembled WGS sequence"/>
</dbReference>
<comment type="caution">
    <text evidence="7">The sequence shown here is derived from an EMBL/GenBank/DDBJ whole genome shotgun (WGS) entry which is preliminary data.</text>
</comment>
<sequence length="228" mass="25612">MLERHHKLLGEVVRSYVKEAEPVGSKALEARLGVSSATIRNDMAALEEEGYLHQPHTSAGRIPTTKGFQFYLDNLMQAKEPKISEQKTLREILRRQSEAETGAKELARVLAAISQGAALLAFSDDHTYYTGLANLFQQPEFADVSMVREIGQVVDHLDDGLRQLLPIASHRVDVRLGDKNPLGQDCAIIYTRFTFYKHPLFIGLLGPVRMDYEANIGRLNYVTQFTIN</sequence>
<protein>
    <recommendedName>
        <fullName evidence="9">HTH deoR-type domain-containing protein</fullName>
    </recommendedName>
</protein>
<dbReference type="InterPro" id="IPR021153">
    <property type="entry name" value="HrcA_C"/>
</dbReference>
<proteinExistence type="predicted"/>
<evidence type="ECO:0008006" key="9">
    <source>
        <dbReference type="Google" id="ProtNLM"/>
    </source>
</evidence>
<dbReference type="AlphaFoldDB" id="A0A1G2Q5U4"/>
<evidence type="ECO:0000256" key="3">
    <source>
        <dbReference type="ARBA" id="ARBA00023016"/>
    </source>
</evidence>
<dbReference type="GO" id="GO:0003677">
    <property type="term" value="F:DNA binding"/>
    <property type="evidence" value="ECO:0007669"/>
    <property type="project" value="InterPro"/>
</dbReference>